<dbReference type="EC" id="5.1.1.18" evidence="18"/>
<feature type="region of interest" description="Disordered" evidence="23">
    <location>
        <begin position="217"/>
        <end position="237"/>
    </location>
</feature>
<dbReference type="PROSITE" id="PS00165">
    <property type="entry name" value="DEHYDRATASE_SER_THR"/>
    <property type="match status" value="1"/>
</dbReference>
<dbReference type="GO" id="GO:0030170">
    <property type="term" value="F:pyridoxal phosphate binding"/>
    <property type="evidence" value="ECO:0007669"/>
    <property type="project" value="InterPro"/>
</dbReference>
<comment type="cofactor">
    <cofactor evidence="1">
        <name>Ca(2+)</name>
        <dbReference type="ChEBI" id="CHEBI:29108"/>
    </cofactor>
</comment>
<evidence type="ECO:0000256" key="7">
    <source>
        <dbReference type="ARBA" id="ARBA00022729"/>
    </source>
</evidence>
<dbReference type="SUPFAM" id="SSF82895">
    <property type="entry name" value="TSP-1 type 1 repeat"/>
    <property type="match status" value="1"/>
</dbReference>
<evidence type="ECO:0000256" key="15">
    <source>
        <dbReference type="ARBA" id="ARBA00051769"/>
    </source>
</evidence>
<dbReference type="Proteomes" id="UP000050741">
    <property type="component" value="Unassembled WGS sequence"/>
</dbReference>
<reference evidence="25" key="1">
    <citation type="submission" date="2013-12" db="EMBL/GenBank/DDBJ databases">
        <authorList>
            <person name="Aslett M."/>
        </authorList>
    </citation>
    <scope>NUCLEOTIDE SEQUENCE [LARGE SCALE GENOMIC DNA]</scope>
    <source>
        <strain evidence="25">Lindley</strain>
    </source>
</reference>
<dbReference type="InterPro" id="IPR001926">
    <property type="entry name" value="TrpB-like_PALP"/>
</dbReference>
<evidence type="ECO:0000256" key="10">
    <source>
        <dbReference type="ARBA" id="ARBA00022898"/>
    </source>
</evidence>
<dbReference type="InterPro" id="IPR000884">
    <property type="entry name" value="TSP1_rpt"/>
</dbReference>
<comment type="catalytic activity">
    <reaction evidence="15">
        <text>L-serine = D-serine</text>
        <dbReference type="Rhea" id="RHEA:10980"/>
        <dbReference type="ChEBI" id="CHEBI:33384"/>
        <dbReference type="ChEBI" id="CHEBI:35247"/>
        <dbReference type="EC" id="5.1.1.18"/>
    </reaction>
</comment>
<dbReference type="GO" id="GO:0000287">
    <property type="term" value="F:magnesium ion binding"/>
    <property type="evidence" value="ECO:0007669"/>
    <property type="project" value="TreeGrafter"/>
</dbReference>
<keyword evidence="7" id="KW-0732">Signal</keyword>
<evidence type="ECO:0000256" key="8">
    <source>
        <dbReference type="ARBA" id="ARBA00022737"/>
    </source>
</evidence>
<evidence type="ECO:0000313" key="26">
    <source>
        <dbReference type="WBParaSite" id="GPLIN_000227800"/>
    </source>
</evidence>
<feature type="domain" description="PLAC" evidence="24">
    <location>
        <begin position="515"/>
        <end position="552"/>
    </location>
</feature>
<keyword evidence="25" id="KW-1185">Reference proteome</keyword>
<keyword evidence="11" id="KW-0456">Lyase</keyword>
<evidence type="ECO:0000256" key="21">
    <source>
        <dbReference type="ARBA" id="ARBA00081060"/>
    </source>
</evidence>
<evidence type="ECO:0000256" key="23">
    <source>
        <dbReference type="SAM" id="MobiDB-lite"/>
    </source>
</evidence>
<comment type="similarity">
    <text evidence="5">Belongs to the serine/threonine dehydratase family.</text>
</comment>
<dbReference type="InterPro" id="IPR010909">
    <property type="entry name" value="PLAC"/>
</dbReference>
<dbReference type="EC" id="4.3.1.17" evidence="6"/>
<proteinExistence type="inferred from homology"/>
<keyword evidence="8" id="KW-0677">Repeat</keyword>
<keyword evidence="10" id="KW-0663">Pyridoxal phosphate</keyword>
<name>A0A183BNU2_GLOPA</name>
<comment type="cofactor">
    <cofactor evidence="3">
        <name>Mn(2+)</name>
        <dbReference type="ChEBI" id="CHEBI:29035"/>
    </cofactor>
</comment>
<evidence type="ECO:0000256" key="12">
    <source>
        <dbReference type="ARBA" id="ARBA00031418"/>
    </source>
</evidence>
<comment type="cofactor">
    <cofactor evidence="4">
        <name>Mg(2+)</name>
        <dbReference type="ChEBI" id="CHEBI:18420"/>
    </cofactor>
</comment>
<comment type="function">
    <text evidence="16">Catalyzes the synthesis of D-serine from L-serine. D-serine is a key coagonist with glutamate at NMDA receptors. Has dehydratase activity towards both L-serine and D-serine.</text>
</comment>
<evidence type="ECO:0000256" key="6">
    <source>
        <dbReference type="ARBA" id="ARBA00012093"/>
    </source>
</evidence>
<evidence type="ECO:0000256" key="18">
    <source>
        <dbReference type="ARBA" id="ARBA00066592"/>
    </source>
</evidence>
<evidence type="ECO:0000256" key="5">
    <source>
        <dbReference type="ARBA" id="ARBA00010869"/>
    </source>
</evidence>
<dbReference type="InterPro" id="IPR036383">
    <property type="entry name" value="TSP1_rpt_sf"/>
</dbReference>
<dbReference type="PROSITE" id="PS50092">
    <property type="entry name" value="TSP1"/>
    <property type="match status" value="1"/>
</dbReference>
<evidence type="ECO:0000256" key="17">
    <source>
        <dbReference type="ARBA" id="ARBA00066349"/>
    </source>
</evidence>
<comment type="catalytic activity">
    <reaction evidence="14">
        <text>D-serine = pyruvate + NH4(+)</text>
        <dbReference type="Rhea" id="RHEA:13977"/>
        <dbReference type="ChEBI" id="CHEBI:15361"/>
        <dbReference type="ChEBI" id="CHEBI:28938"/>
        <dbReference type="ChEBI" id="CHEBI:35247"/>
        <dbReference type="EC" id="4.3.1.18"/>
    </reaction>
</comment>
<dbReference type="InterPro" id="IPR036052">
    <property type="entry name" value="TrpB-like_PALP_sf"/>
</dbReference>
<dbReference type="GO" id="GO:0006563">
    <property type="term" value="P:L-serine metabolic process"/>
    <property type="evidence" value="ECO:0007669"/>
    <property type="project" value="UniProtKB-ARBA"/>
</dbReference>
<evidence type="ECO:0000313" key="25">
    <source>
        <dbReference type="Proteomes" id="UP000050741"/>
    </source>
</evidence>
<keyword evidence="9" id="KW-0460">Magnesium</keyword>
<reference evidence="26" key="3">
    <citation type="submission" date="2016-06" db="UniProtKB">
        <authorList>
            <consortium name="WormBaseParasite"/>
        </authorList>
    </citation>
    <scope>IDENTIFICATION</scope>
</reference>
<evidence type="ECO:0000256" key="9">
    <source>
        <dbReference type="ARBA" id="ARBA00022842"/>
    </source>
</evidence>
<dbReference type="AlphaFoldDB" id="A0A183BNU2"/>
<evidence type="ECO:0000256" key="1">
    <source>
        <dbReference type="ARBA" id="ARBA00001913"/>
    </source>
</evidence>
<dbReference type="GO" id="GO:0030378">
    <property type="term" value="F:serine racemase activity"/>
    <property type="evidence" value="ECO:0007669"/>
    <property type="project" value="UniProtKB-EC"/>
</dbReference>
<dbReference type="InterPro" id="IPR000634">
    <property type="entry name" value="Ser/Thr_deHydtase_PyrdxlP-BS"/>
</dbReference>
<reference evidence="25" key="2">
    <citation type="submission" date="2014-05" db="EMBL/GenBank/DDBJ databases">
        <title>The genome and life-stage specific transcriptomes of Globodera pallida elucidate key aspects of plant parasitism by a cyst nematode.</title>
        <authorList>
            <person name="Cotton J.A."/>
            <person name="Lilley C.J."/>
            <person name="Jones L.M."/>
            <person name="Kikuchi T."/>
            <person name="Reid A.J."/>
            <person name="Thorpe P."/>
            <person name="Tsai I.J."/>
            <person name="Beasley H."/>
            <person name="Blok V."/>
            <person name="Cock P.J.A."/>
            <person name="Van den Akker S.E."/>
            <person name="Holroyd N."/>
            <person name="Hunt M."/>
            <person name="Mantelin S."/>
            <person name="Naghra H."/>
            <person name="Pain A."/>
            <person name="Palomares-Rius J.E."/>
            <person name="Zarowiecki M."/>
            <person name="Berriman M."/>
            <person name="Jones J.T."/>
            <person name="Urwin P.E."/>
        </authorList>
    </citation>
    <scope>NUCLEOTIDE SEQUENCE [LARGE SCALE GENOMIC DNA]</scope>
    <source>
        <strain evidence="25">Lindley</strain>
    </source>
</reference>
<dbReference type="WBParaSite" id="GPLIN_000227800">
    <property type="protein sequence ID" value="GPLIN_000227800"/>
    <property type="gene ID" value="GPLIN_000227800"/>
</dbReference>
<comment type="catalytic activity">
    <reaction evidence="13">
        <text>L-serine = pyruvate + NH4(+)</text>
        <dbReference type="Rhea" id="RHEA:19169"/>
        <dbReference type="ChEBI" id="CHEBI:15361"/>
        <dbReference type="ChEBI" id="CHEBI:28938"/>
        <dbReference type="ChEBI" id="CHEBI:33384"/>
        <dbReference type="EC" id="4.3.1.17"/>
    </reaction>
</comment>
<dbReference type="SMART" id="SM00209">
    <property type="entry name" value="TSP1"/>
    <property type="match status" value="3"/>
</dbReference>
<dbReference type="GO" id="GO:0005524">
    <property type="term" value="F:ATP binding"/>
    <property type="evidence" value="ECO:0007669"/>
    <property type="project" value="TreeGrafter"/>
</dbReference>
<evidence type="ECO:0000256" key="20">
    <source>
        <dbReference type="ARBA" id="ARBA00076108"/>
    </source>
</evidence>
<dbReference type="FunFam" id="3.40.50.1100:FF:000041">
    <property type="entry name" value="Threonine ammonia-lyase, variant"/>
    <property type="match status" value="1"/>
</dbReference>
<dbReference type="Pfam" id="PF19030">
    <property type="entry name" value="TSP1_ADAMTS"/>
    <property type="match status" value="1"/>
</dbReference>
<feature type="compositionally biased region" description="Basic and acidic residues" evidence="23">
    <location>
        <begin position="493"/>
        <end position="503"/>
    </location>
</feature>
<organism evidence="25 26">
    <name type="scientific">Globodera pallida</name>
    <name type="common">Potato cyst nematode worm</name>
    <name type="synonym">Heterodera pallida</name>
    <dbReference type="NCBI Taxonomy" id="36090"/>
    <lineage>
        <taxon>Eukaryota</taxon>
        <taxon>Metazoa</taxon>
        <taxon>Ecdysozoa</taxon>
        <taxon>Nematoda</taxon>
        <taxon>Chromadorea</taxon>
        <taxon>Rhabditida</taxon>
        <taxon>Tylenchina</taxon>
        <taxon>Tylenchomorpha</taxon>
        <taxon>Tylenchoidea</taxon>
        <taxon>Heteroderidae</taxon>
        <taxon>Heteroderinae</taxon>
        <taxon>Globodera</taxon>
    </lineage>
</organism>
<sequence>MPLNLAVLRCRAVGCDDVVGSSAREDQCGVCDGDGSSCAGELFRWRDTGHFSPCDKSCGPNSIRVSVSVCVNIHTERVVPERMCADRARPRPQIRRCEHIVCPSNSHLTPQLRHQWLAADWSDCSTTCGTGEQRREVFCVERVEKDVDRRVDDVQHCWQSQKPVEMRKCNFKMALRLKVSANGALRIFHAGLSDAGVYACRTADGRAQGNVTLRFKPASEGEKRPPAQSADNRTKQQRKGLELLQRVRDSLHRLGDRAVLQRLASVNDPAQIRVDFSVSSWADCHQAQCGQGEGVQVRLLKCQLHLRASARAGAVLLQLQALRQPNKKRMSGHLCPNNANSLSHSTILSAVDRVRPHLRVSPIFTSSSLNALCGGKELFFKCENLQKTGSFKSRGAMNAVLCALEGNANLRGVITHSSGNHGQALAWAASQKGLRCVVVVPKNTPDTKLDAIRSYGAELIQCEPSMESRRARRTPRGNSRMRVATHAGPCDTADDRSNGRENEQTPPISPSSAAFRRLCEDQSRFCDILRLFRTCEQAHVRARCCFSCRRFGNRTKNV</sequence>
<evidence type="ECO:0000259" key="24">
    <source>
        <dbReference type="PROSITE" id="PS50900"/>
    </source>
</evidence>
<dbReference type="PANTHER" id="PTHR43050:SF1">
    <property type="entry name" value="SERINE RACEMASE"/>
    <property type="match status" value="1"/>
</dbReference>
<evidence type="ECO:0000256" key="16">
    <source>
        <dbReference type="ARBA" id="ARBA00056426"/>
    </source>
</evidence>
<evidence type="ECO:0000256" key="3">
    <source>
        <dbReference type="ARBA" id="ARBA00001936"/>
    </source>
</evidence>
<feature type="region of interest" description="Disordered" evidence="23">
    <location>
        <begin position="466"/>
        <end position="512"/>
    </location>
</feature>
<dbReference type="GO" id="GO:0008721">
    <property type="term" value="F:D-serine ammonia-lyase activity"/>
    <property type="evidence" value="ECO:0007669"/>
    <property type="project" value="UniProtKB-EC"/>
</dbReference>
<dbReference type="Pfam" id="PF00291">
    <property type="entry name" value="PALP"/>
    <property type="match status" value="1"/>
</dbReference>
<accession>A0A183BNU2</accession>
<evidence type="ECO:0000256" key="14">
    <source>
        <dbReference type="ARBA" id="ARBA00050422"/>
    </source>
</evidence>
<dbReference type="EC" id="4.3.1.18" evidence="17"/>
<evidence type="ECO:0000256" key="22">
    <source>
        <dbReference type="ARBA" id="ARBA00081761"/>
    </source>
</evidence>
<dbReference type="Gene3D" id="3.40.50.1100">
    <property type="match status" value="1"/>
</dbReference>
<evidence type="ECO:0000256" key="19">
    <source>
        <dbReference type="ARBA" id="ARBA00070760"/>
    </source>
</evidence>
<evidence type="ECO:0000256" key="2">
    <source>
        <dbReference type="ARBA" id="ARBA00001933"/>
    </source>
</evidence>
<dbReference type="PANTHER" id="PTHR43050">
    <property type="entry name" value="SERINE / THREONINE RACEMASE FAMILY MEMBER"/>
    <property type="match status" value="1"/>
</dbReference>
<evidence type="ECO:0000256" key="13">
    <source>
        <dbReference type="ARBA" id="ARBA00049406"/>
    </source>
</evidence>
<dbReference type="PROSITE" id="PS50900">
    <property type="entry name" value="PLAC"/>
    <property type="match status" value="1"/>
</dbReference>
<dbReference type="GO" id="GO:0003941">
    <property type="term" value="F:L-serine ammonia-lyase activity"/>
    <property type="evidence" value="ECO:0007669"/>
    <property type="project" value="UniProtKB-EC"/>
</dbReference>
<comment type="cofactor">
    <cofactor evidence="2">
        <name>pyridoxal 5'-phosphate</name>
        <dbReference type="ChEBI" id="CHEBI:597326"/>
    </cofactor>
</comment>
<dbReference type="GO" id="GO:0018114">
    <property type="term" value="F:threonine racemase activity"/>
    <property type="evidence" value="ECO:0007669"/>
    <property type="project" value="TreeGrafter"/>
</dbReference>
<evidence type="ECO:0000256" key="11">
    <source>
        <dbReference type="ARBA" id="ARBA00023239"/>
    </source>
</evidence>
<protein>
    <recommendedName>
        <fullName evidence="19">Serine racemase</fullName>
        <ecNumber evidence="6">4.3.1.17</ecNumber>
        <ecNumber evidence="17">4.3.1.18</ecNumber>
        <ecNumber evidence="18">5.1.1.18</ecNumber>
    </recommendedName>
    <alternativeName>
        <fullName evidence="20">D-serine ammonia-lyase</fullName>
    </alternativeName>
    <alternativeName>
        <fullName evidence="22">D-serine dehydratase</fullName>
    </alternativeName>
    <alternativeName>
        <fullName evidence="21">L-serine ammonia-lyase</fullName>
    </alternativeName>
    <alternativeName>
        <fullName evidence="12">L-serine dehydratase</fullName>
    </alternativeName>
</protein>
<dbReference type="Gene3D" id="2.20.100.10">
    <property type="entry name" value="Thrombospondin type-1 (TSP1) repeat"/>
    <property type="match status" value="1"/>
</dbReference>
<dbReference type="SUPFAM" id="SSF53686">
    <property type="entry name" value="Tryptophan synthase beta subunit-like PLP-dependent enzymes"/>
    <property type="match status" value="1"/>
</dbReference>
<dbReference type="GO" id="GO:0070179">
    <property type="term" value="P:D-serine biosynthetic process"/>
    <property type="evidence" value="ECO:0007669"/>
    <property type="project" value="TreeGrafter"/>
</dbReference>
<evidence type="ECO:0000256" key="4">
    <source>
        <dbReference type="ARBA" id="ARBA00001946"/>
    </source>
</evidence>